<dbReference type="GO" id="GO:0046052">
    <property type="term" value="P:UTP catabolic process"/>
    <property type="evidence" value="ECO:0007669"/>
    <property type="project" value="TreeGrafter"/>
</dbReference>
<dbReference type="InterPro" id="IPR011551">
    <property type="entry name" value="NTP_PyrPHydrolase_MazG"/>
</dbReference>
<keyword evidence="4" id="KW-1185">Reference proteome</keyword>
<dbReference type="RefSeq" id="WP_123926756.1">
    <property type="nucleotide sequence ID" value="NZ_JBPSDP010000003.1"/>
</dbReference>
<feature type="compositionally biased region" description="Basic and acidic residues" evidence="1">
    <location>
        <begin position="317"/>
        <end position="329"/>
    </location>
</feature>
<dbReference type="InterPro" id="IPR004518">
    <property type="entry name" value="MazG-like_dom"/>
</dbReference>
<dbReference type="GO" id="GO:0046061">
    <property type="term" value="P:dATP catabolic process"/>
    <property type="evidence" value="ECO:0007669"/>
    <property type="project" value="TreeGrafter"/>
</dbReference>
<dbReference type="Pfam" id="PF03819">
    <property type="entry name" value="MazG"/>
    <property type="match status" value="1"/>
</dbReference>
<dbReference type="Gene3D" id="1.10.287.1080">
    <property type="entry name" value="MazG-like"/>
    <property type="match status" value="1"/>
</dbReference>
<protein>
    <submittedName>
        <fullName evidence="3">Nucleotide pyrophosphohydrolase</fullName>
    </submittedName>
</protein>
<feature type="domain" description="NTP pyrophosphohydrolase MazG-like" evidence="2">
    <location>
        <begin position="107"/>
        <end position="181"/>
    </location>
</feature>
<dbReference type="SUPFAM" id="SSF101386">
    <property type="entry name" value="all-alpha NTP pyrophosphatases"/>
    <property type="match status" value="1"/>
</dbReference>
<dbReference type="Proteomes" id="UP000267536">
    <property type="component" value="Unassembled WGS sequence"/>
</dbReference>
<evidence type="ECO:0000259" key="2">
    <source>
        <dbReference type="Pfam" id="PF03819"/>
    </source>
</evidence>
<dbReference type="OrthoDB" id="9808939at2"/>
<sequence length="365" mass="39527">MTVVLLDPLRPDMIPVRARAHLSGTIYVTEDVPTTVLWGLDHFEPVFTEDEIAGTLLSTDRHHPLVVARIAQGDEVIAATIPSGSDLLPAVALMDTLRRNGPWESQQTHASLRRYLLEEAYELLDAIDAGDQASLREELGDLLLQVLFHARIAADHPTDPFDIDTVARSFTEKVSGRTPGVLSGAHADLETQIREWEERKAAEKHRGSVLDGIATTAPALALTQKVLERLTAAGYPEGRIDPAVLSVTVTIGDDSVEDEARRRTLALMSQVRAAEEQAARDGVTLDGPDSWEAVLDGTAGVDRTAVGESGDADVADQESRHEAPAEKRTEIIDEGITDEGIIDEGITDEEIIDVEVVDTTAPPTH</sequence>
<reference evidence="3 4" key="1">
    <citation type="submission" date="2018-11" db="EMBL/GenBank/DDBJ databases">
        <title>Draft genome sequence of Gordonia sp. RS15-1S isolated from rice stems.</title>
        <authorList>
            <person name="Muangham S."/>
        </authorList>
    </citation>
    <scope>NUCLEOTIDE SEQUENCE [LARGE SCALE GENOMIC DNA]</scope>
    <source>
        <strain evidence="3 4">RS15-1S</strain>
    </source>
</reference>
<proteinExistence type="predicted"/>
<keyword evidence="3" id="KW-0378">Hydrolase</keyword>
<dbReference type="CDD" id="cd11528">
    <property type="entry name" value="NTP-PPase_MazG_Nterm"/>
    <property type="match status" value="1"/>
</dbReference>
<dbReference type="AlphaFoldDB" id="A0A3N4GWY0"/>
<dbReference type="InterPro" id="IPR048015">
    <property type="entry name" value="NTP-PPase_MazG-like_N"/>
</dbReference>
<organism evidence="3 4">
    <name type="scientific">Gordonia oryzae</name>
    <dbReference type="NCBI Taxonomy" id="2487349"/>
    <lineage>
        <taxon>Bacteria</taxon>
        <taxon>Bacillati</taxon>
        <taxon>Actinomycetota</taxon>
        <taxon>Actinomycetes</taxon>
        <taxon>Mycobacteriales</taxon>
        <taxon>Gordoniaceae</taxon>
        <taxon>Gordonia</taxon>
    </lineage>
</organism>
<dbReference type="PANTHER" id="PTHR30522:SF0">
    <property type="entry name" value="NUCLEOSIDE TRIPHOSPHATE PYROPHOSPHOHYDROLASE"/>
    <property type="match status" value="1"/>
</dbReference>
<gene>
    <name evidence="3" type="ORF">EF294_05880</name>
</gene>
<accession>A0A3N4GWY0</accession>
<comment type="caution">
    <text evidence="3">The sequence shown here is derived from an EMBL/GenBank/DDBJ whole genome shotgun (WGS) entry which is preliminary data.</text>
</comment>
<dbReference type="GO" id="GO:0006203">
    <property type="term" value="P:dGTP catabolic process"/>
    <property type="evidence" value="ECO:0007669"/>
    <property type="project" value="TreeGrafter"/>
</dbReference>
<evidence type="ECO:0000313" key="3">
    <source>
        <dbReference type="EMBL" id="RPA65348.1"/>
    </source>
</evidence>
<name>A0A3N4GWY0_9ACTN</name>
<dbReference type="GO" id="GO:0046081">
    <property type="term" value="P:dUTP catabolic process"/>
    <property type="evidence" value="ECO:0007669"/>
    <property type="project" value="TreeGrafter"/>
</dbReference>
<dbReference type="GO" id="GO:0046047">
    <property type="term" value="P:TTP catabolic process"/>
    <property type="evidence" value="ECO:0007669"/>
    <property type="project" value="TreeGrafter"/>
</dbReference>
<dbReference type="EMBL" id="RKMH01000003">
    <property type="protein sequence ID" value="RPA65348.1"/>
    <property type="molecule type" value="Genomic_DNA"/>
</dbReference>
<dbReference type="PANTHER" id="PTHR30522">
    <property type="entry name" value="NUCLEOSIDE TRIPHOSPHATE PYROPHOSPHOHYDROLASE"/>
    <property type="match status" value="1"/>
</dbReference>
<dbReference type="GO" id="GO:0046076">
    <property type="term" value="P:dTTP catabolic process"/>
    <property type="evidence" value="ECO:0007669"/>
    <property type="project" value="TreeGrafter"/>
</dbReference>
<evidence type="ECO:0000256" key="1">
    <source>
        <dbReference type="SAM" id="MobiDB-lite"/>
    </source>
</evidence>
<evidence type="ECO:0000313" key="4">
    <source>
        <dbReference type="Proteomes" id="UP000267536"/>
    </source>
</evidence>
<dbReference type="GO" id="GO:0047429">
    <property type="term" value="F:nucleoside triphosphate diphosphatase activity"/>
    <property type="evidence" value="ECO:0007669"/>
    <property type="project" value="TreeGrafter"/>
</dbReference>
<feature type="region of interest" description="Disordered" evidence="1">
    <location>
        <begin position="303"/>
        <end position="329"/>
    </location>
</feature>